<organism evidence="2 3">
    <name type="scientific">Mucuna pruriens</name>
    <name type="common">Velvet bean</name>
    <name type="synonym">Dolichos pruriens</name>
    <dbReference type="NCBI Taxonomy" id="157652"/>
    <lineage>
        <taxon>Eukaryota</taxon>
        <taxon>Viridiplantae</taxon>
        <taxon>Streptophyta</taxon>
        <taxon>Embryophyta</taxon>
        <taxon>Tracheophyta</taxon>
        <taxon>Spermatophyta</taxon>
        <taxon>Magnoliopsida</taxon>
        <taxon>eudicotyledons</taxon>
        <taxon>Gunneridae</taxon>
        <taxon>Pentapetalae</taxon>
        <taxon>rosids</taxon>
        <taxon>fabids</taxon>
        <taxon>Fabales</taxon>
        <taxon>Fabaceae</taxon>
        <taxon>Papilionoideae</taxon>
        <taxon>50 kb inversion clade</taxon>
        <taxon>NPAAA clade</taxon>
        <taxon>indigoferoid/millettioid clade</taxon>
        <taxon>Phaseoleae</taxon>
        <taxon>Mucuna</taxon>
    </lineage>
</organism>
<gene>
    <name evidence="2" type="ORF">CR513_17354</name>
</gene>
<dbReference type="OrthoDB" id="1425436at2759"/>
<feature type="non-terminal residue" evidence="2">
    <location>
        <position position="1"/>
    </location>
</feature>
<dbReference type="EMBL" id="QJKJ01003200">
    <property type="protein sequence ID" value="RDX99564.1"/>
    <property type="molecule type" value="Genomic_DNA"/>
</dbReference>
<proteinExistence type="predicted"/>
<dbReference type="Proteomes" id="UP000257109">
    <property type="component" value="Unassembled WGS sequence"/>
</dbReference>
<evidence type="ECO:0000313" key="2">
    <source>
        <dbReference type="EMBL" id="RDX99564.1"/>
    </source>
</evidence>
<evidence type="ECO:0000313" key="3">
    <source>
        <dbReference type="Proteomes" id="UP000257109"/>
    </source>
</evidence>
<dbReference type="Pfam" id="PF03732">
    <property type="entry name" value="Retrotrans_gag"/>
    <property type="match status" value="1"/>
</dbReference>
<reference evidence="2" key="1">
    <citation type="submission" date="2018-05" db="EMBL/GenBank/DDBJ databases">
        <title>Draft genome of Mucuna pruriens seed.</title>
        <authorList>
            <person name="Nnadi N.E."/>
            <person name="Vos R."/>
            <person name="Hasami M.H."/>
            <person name="Devisetty U.K."/>
            <person name="Aguiy J.C."/>
        </authorList>
    </citation>
    <scope>NUCLEOTIDE SEQUENCE [LARGE SCALE GENOMIC DNA]</scope>
    <source>
        <strain evidence="2">JCA_2017</strain>
    </source>
</reference>
<feature type="non-terminal residue" evidence="2">
    <location>
        <position position="102"/>
    </location>
</feature>
<dbReference type="InterPro" id="IPR005162">
    <property type="entry name" value="Retrotrans_gag_dom"/>
</dbReference>
<dbReference type="AlphaFoldDB" id="A0A371H9Y0"/>
<feature type="domain" description="Retrotransposon gag" evidence="1">
    <location>
        <begin position="13"/>
        <end position="74"/>
    </location>
</feature>
<keyword evidence="3" id="KW-1185">Reference proteome</keyword>
<name>A0A371H9Y0_MUCPR</name>
<sequence length="102" mass="11768">RKTTVKTHIITVQWFSDLPSRTIHTFNDLATCFVSQFSTNKAKKLEVADLFDIKQMKGETLKKYLVRFHGTMVQEFQKGLCVVQFNDSLALRRPASMEEARA</sequence>
<comment type="caution">
    <text evidence="2">The sequence shown here is derived from an EMBL/GenBank/DDBJ whole genome shotgun (WGS) entry which is preliminary data.</text>
</comment>
<evidence type="ECO:0000259" key="1">
    <source>
        <dbReference type="Pfam" id="PF03732"/>
    </source>
</evidence>
<protein>
    <recommendedName>
        <fullName evidence="1">Retrotransposon gag domain-containing protein</fullName>
    </recommendedName>
</protein>
<accession>A0A371H9Y0</accession>